<dbReference type="InterPro" id="IPR017479">
    <property type="entry name" value="Tyr_kinase_chain_length_EpsG"/>
</dbReference>
<keyword evidence="4" id="KW-0808">Transferase</keyword>
<name>A0ABS7SLV8_9BURK</name>
<organism evidence="4 5">
    <name type="scientific">Massilia soli</name>
    <dbReference type="NCBI Taxonomy" id="2792854"/>
    <lineage>
        <taxon>Bacteria</taxon>
        <taxon>Pseudomonadati</taxon>
        <taxon>Pseudomonadota</taxon>
        <taxon>Betaproteobacteria</taxon>
        <taxon>Burkholderiales</taxon>
        <taxon>Oxalobacteraceae</taxon>
        <taxon>Telluria group</taxon>
        <taxon>Massilia</taxon>
    </lineage>
</organism>
<dbReference type="InterPro" id="IPR017746">
    <property type="entry name" value="Cellulose_synthase_operon_BcsQ"/>
</dbReference>
<comment type="caution">
    <text evidence="4">The sequence shown here is derived from an EMBL/GenBank/DDBJ whole genome shotgun (WGS) entry which is preliminary data.</text>
</comment>
<dbReference type="NCBIfam" id="TIGR01007">
    <property type="entry name" value="eps_fam"/>
    <property type="match status" value="1"/>
</dbReference>
<dbReference type="NCBIfam" id="TIGR03029">
    <property type="entry name" value="EpsG"/>
    <property type="match status" value="1"/>
</dbReference>
<dbReference type="EMBL" id="JAFBIL020000002">
    <property type="protein sequence ID" value="MBZ2206821.1"/>
    <property type="molecule type" value="Genomic_DNA"/>
</dbReference>
<dbReference type="PANTHER" id="PTHR32309">
    <property type="entry name" value="TYROSINE-PROTEIN KINASE"/>
    <property type="match status" value="1"/>
</dbReference>
<dbReference type="Pfam" id="PF06564">
    <property type="entry name" value="CBP_BcsQ"/>
    <property type="match status" value="1"/>
</dbReference>
<reference evidence="4 5" key="1">
    <citation type="submission" date="2021-08" db="EMBL/GenBank/DDBJ databases">
        <title>Massilia sp. R798.</title>
        <authorList>
            <person name="Baek J.H."/>
            <person name="Jung H.S."/>
            <person name="Kim K.R."/>
            <person name="Jeon C.O."/>
        </authorList>
    </citation>
    <scope>NUCLEOTIDE SEQUENCE [LARGE SCALE GENOMIC DNA]</scope>
    <source>
        <strain evidence="4 5">R798</strain>
    </source>
</reference>
<dbReference type="Gene3D" id="3.40.50.300">
    <property type="entry name" value="P-loop containing nucleotide triphosphate hydrolases"/>
    <property type="match status" value="1"/>
</dbReference>
<evidence type="ECO:0000313" key="4">
    <source>
        <dbReference type="EMBL" id="MBZ2206821.1"/>
    </source>
</evidence>
<proteinExistence type="predicted"/>
<dbReference type="InterPro" id="IPR005702">
    <property type="entry name" value="Wzc-like_C"/>
</dbReference>
<evidence type="ECO:0000256" key="2">
    <source>
        <dbReference type="ARBA" id="ARBA00022840"/>
    </source>
</evidence>
<protein>
    <submittedName>
        <fullName evidence="4">Chain length determinant protein tyrosine kinase EpsG</fullName>
    </submittedName>
</protein>
<dbReference type="Proteomes" id="UP000809349">
    <property type="component" value="Unassembled WGS sequence"/>
</dbReference>
<dbReference type="InterPro" id="IPR037257">
    <property type="entry name" value="T2SS_E_N_sf"/>
</dbReference>
<dbReference type="SUPFAM" id="SSF52540">
    <property type="entry name" value="P-loop containing nucleoside triphosphate hydrolases"/>
    <property type="match status" value="1"/>
</dbReference>
<dbReference type="InterPro" id="IPR027417">
    <property type="entry name" value="P-loop_NTPase"/>
</dbReference>
<keyword evidence="5" id="KW-1185">Reference proteome</keyword>
<accession>A0ABS7SLV8</accession>
<sequence length="307" mass="33171">MNSPVLSAATPAPDHHHIFPPADRPGGERPAPETASMGAMLLDSGKLSAENAERVLRMQKELGIRFGEAAQRLGLVTEADIQQVLARQFEYPYLQRGEANFSPNLVAAFEPFSPQVEALRAVRSQLMLRWFARGRRALAIAGVGEGDGVSQFAANLAVVFSQLGEQTLLVDANLRHPCQHEIFDLKGRQGLSDLLAGRADLDVVQRIPSFVDLSVLPAGTLPPNPQELLARASFRALNTQLESRYDVVLYDVPPFSKGVDALAVASRAGGVLLVARKDRTRISSVSRMAEQMAQAGAEVIGSVVVDF</sequence>
<evidence type="ECO:0000256" key="3">
    <source>
        <dbReference type="SAM" id="MobiDB-lite"/>
    </source>
</evidence>
<dbReference type="PANTHER" id="PTHR32309:SF13">
    <property type="entry name" value="FERRIC ENTEROBACTIN TRANSPORT PROTEIN FEPE"/>
    <property type="match status" value="1"/>
</dbReference>
<dbReference type="GO" id="GO:0016301">
    <property type="term" value="F:kinase activity"/>
    <property type="evidence" value="ECO:0007669"/>
    <property type="project" value="UniProtKB-KW"/>
</dbReference>
<keyword evidence="1" id="KW-0547">Nucleotide-binding</keyword>
<dbReference type="SUPFAM" id="SSF160246">
    <property type="entry name" value="EspE N-terminal domain-like"/>
    <property type="match status" value="1"/>
</dbReference>
<dbReference type="InterPro" id="IPR050445">
    <property type="entry name" value="Bact_polysacc_biosynth/exp"/>
</dbReference>
<feature type="region of interest" description="Disordered" evidence="3">
    <location>
        <begin position="1"/>
        <end position="34"/>
    </location>
</feature>
<gene>
    <name evidence="4" type="primary">epsG</name>
    <name evidence="4" type="ORF">I4X03_006075</name>
</gene>
<evidence type="ECO:0000313" key="5">
    <source>
        <dbReference type="Proteomes" id="UP000809349"/>
    </source>
</evidence>
<evidence type="ECO:0000256" key="1">
    <source>
        <dbReference type="ARBA" id="ARBA00022741"/>
    </source>
</evidence>
<keyword evidence="2" id="KW-0067">ATP-binding</keyword>
<keyword evidence="4" id="KW-0418">Kinase</keyword>
<dbReference type="CDD" id="cd05387">
    <property type="entry name" value="BY-kinase"/>
    <property type="match status" value="1"/>
</dbReference>